<name>I3ZMH3_TERRK</name>
<evidence type="ECO:0000256" key="1">
    <source>
        <dbReference type="SAM" id="Phobius"/>
    </source>
</evidence>
<sequence>MKGIMKNPLILLAASCGCALLALGICGQGHTDQALYLGLGLLGLAAVGAVVAILWMLGSLLMGSGK</sequence>
<dbReference type="Proteomes" id="UP000006056">
    <property type="component" value="Chromosome"/>
</dbReference>
<feature type="transmembrane region" description="Helical" evidence="1">
    <location>
        <begin position="34"/>
        <end position="57"/>
    </location>
</feature>
<keyword evidence="3" id="KW-1185">Reference proteome</keyword>
<protein>
    <submittedName>
        <fullName evidence="2">Uncharacterized protein</fullName>
    </submittedName>
</protein>
<dbReference type="EMBL" id="CP003379">
    <property type="protein sequence ID" value="AFL90441.1"/>
    <property type="molecule type" value="Genomic_DNA"/>
</dbReference>
<dbReference type="PROSITE" id="PS51257">
    <property type="entry name" value="PROKAR_LIPOPROTEIN"/>
    <property type="match status" value="1"/>
</dbReference>
<proteinExistence type="predicted"/>
<evidence type="ECO:0000313" key="2">
    <source>
        <dbReference type="EMBL" id="AFL90441.1"/>
    </source>
</evidence>
<dbReference type="KEGG" id="trs:Terro_4237"/>
<gene>
    <name evidence="2" type="ordered locus">Terro_4237</name>
</gene>
<keyword evidence="1" id="KW-0812">Transmembrane</keyword>
<dbReference type="STRING" id="926566.Terro_4237"/>
<evidence type="ECO:0000313" key="3">
    <source>
        <dbReference type="Proteomes" id="UP000006056"/>
    </source>
</evidence>
<dbReference type="HOGENOM" id="CLU_2829813_0_0_0"/>
<keyword evidence="1" id="KW-1133">Transmembrane helix</keyword>
<dbReference type="AlphaFoldDB" id="I3ZMH3"/>
<accession>I3ZMH3</accession>
<keyword evidence="1" id="KW-0472">Membrane</keyword>
<reference evidence="2 3" key="1">
    <citation type="submission" date="2012-06" db="EMBL/GenBank/DDBJ databases">
        <title>Complete genome of Terriglobus roseus DSM 18391.</title>
        <authorList>
            <consortium name="US DOE Joint Genome Institute (JGI-PGF)"/>
            <person name="Lucas S."/>
            <person name="Copeland A."/>
            <person name="Lapidus A."/>
            <person name="Glavina del Rio T."/>
            <person name="Dalin E."/>
            <person name="Tice H."/>
            <person name="Bruce D."/>
            <person name="Goodwin L."/>
            <person name="Pitluck S."/>
            <person name="Peters L."/>
            <person name="Mikhailova N."/>
            <person name="Munk A.C.C."/>
            <person name="Kyrpides N."/>
            <person name="Mavromatis K."/>
            <person name="Ivanova N."/>
            <person name="Brettin T."/>
            <person name="Detter J.C."/>
            <person name="Han C."/>
            <person name="Larimer F."/>
            <person name="Land M."/>
            <person name="Hauser L."/>
            <person name="Markowitz V."/>
            <person name="Cheng J.-F."/>
            <person name="Hugenholtz P."/>
            <person name="Woyke T."/>
            <person name="Wu D."/>
            <person name="Brambilla E."/>
            <person name="Klenk H.-P."/>
            <person name="Eisen J.A."/>
        </authorList>
    </citation>
    <scope>NUCLEOTIDE SEQUENCE [LARGE SCALE GENOMIC DNA]</scope>
    <source>
        <strain evidence="3">DSM 18391 / NRRL B-41598 / KBS 63</strain>
    </source>
</reference>
<organism evidence="2 3">
    <name type="scientific">Terriglobus roseus (strain DSM 18391 / NRRL B-41598 / KBS 63)</name>
    <dbReference type="NCBI Taxonomy" id="926566"/>
    <lineage>
        <taxon>Bacteria</taxon>
        <taxon>Pseudomonadati</taxon>
        <taxon>Acidobacteriota</taxon>
        <taxon>Terriglobia</taxon>
        <taxon>Terriglobales</taxon>
        <taxon>Acidobacteriaceae</taxon>
        <taxon>Terriglobus</taxon>
    </lineage>
</organism>